<organism evidence="1 2">
    <name type="scientific">Treponema rectale</name>
    <dbReference type="NCBI Taxonomy" id="744512"/>
    <lineage>
        <taxon>Bacteria</taxon>
        <taxon>Pseudomonadati</taxon>
        <taxon>Spirochaetota</taxon>
        <taxon>Spirochaetia</taxon>
        <taxon>Spirochaetales</taxon>
        <taxon>Treponemataceae</taxon>
        <taxon>Treponema</taxon>
    </lineage>
</organism>
<proteinExistence type="predicted"/>
<dbReference type="Gene3D" id="3.40.50.1000">
    <property type="entry name" value="HAD superfamily/HAD-like"/>
    <property type="match status" value="1"/>
</dbReference>
<gene>
    <name evidence="1" type="ORF">DYE49_00170</name>
</gene>
<evidence type="ECO:0000313" key="1">
    <source>
        <dbReference type="EMBL" id="QOS38953.1"/>
    </source>
</evidence>
<protein>
    <submittedName>
        <fullName evidence="1">Uncharacterized protein</fullName>
    </submittedName>
</protein>
<dbReference type="PANTHER" id="PTHR10000">
    <property type="entry name" value="PHOSPHOSERINE PHOSPHATASE"/>
    <property type="match status" value="1"/>
</dbReference>
<dbReference type="AlphaFoldDB" id="A0A7M1XHZ7"/>
<name>A0A7M1XHZ7_9SPIR</name>
<accession>A0A7M1XHZ7</accession>
<sequence length="298" mass="33882">MIKLIATDLDGTLFYPKNRITGIPATNKKFLRRYLDNGGKLILISGRNPRIVPKIERQLHHKVSLIGCNGGFYMDEDHKIHNPIPMNRDKLVELFAYIHHVFGPWLWMLFDTSDVLYTNCSNVPKGIDLGFRYGNLFRFYFAEKLIKGDANFVNRLATKDNFKAMIAFGVKQDGKTKAEQACLALKARFGDYFEFATSLNVIEVTAKGVQKGNGLVSYCKANDIDINEVAVCGDSGNDLYMFARFPHTFAMEHSPEHFKSQANHVISRISGLQEYLDNPSLLENDKIKEINYEKALDN</sequence>
<dbReference type="Pfam" id="PF08282">
    <property type="entry name" value="Hydrolase_3"/>
    <property type="match status" value="1"/>
</dbReference>
<dbReference type="GO" id="GO:0016791">
    <property type="term" value="F:phosphatase activity"/>
    <property type="evidence" value="ECO:0007669"/>
    <property type="project" value="TreeGrafter"/>
</dbReference>
<dbReference type="PANTHER" id="PTHR10000:SF8">
    <property type="entry name" value="HAD SUPERFAMILY HYDROLASE-LIKE, TYPE 3"/>
    <property type="match status" value="1"/>
</dbReference>
<dbReference type="Gene3D" id="3.30.1240.10">
    <property type="match status" value="1"/>
</dbReference>
<dbReference type="InterPro" id="IPR023214">
    <property type="entry name" value="HAD_sf"/>
</dbReference>
<dbReference type="GO" id="GO:0000287">
    <property type="term" value="F:magnesium ion binding"/>
    <property type="evidence" value="ECO:0007669"/>
    <property type="project" value="TreeGrafter"/>
</dbReference>
<dbReference type="Proteomes" id="UP000593591">
    <property type="component" value="Chromosome"/>
</dbReference>
<dbReference type="GO" id="GO:0005829">
    <property type="term" value="C:cytosol"/>
    <property type="evidence" value="ECO:0007669"/>
    <property type="project" value="TreeGrafter"/>
</dbReference>
<dbReference type="InterPro" id="IPR036412">
    <property type="entry name" value="HAD-like_sf"/>
</dbReference>
<evidence type="ECO:0000313" key="2">
    <source>
        <dbReference type="Proteomes" id="UP000593591"/>
    </source>
</evidence>
<dbReference type="EMBL" id="CP031517">
    <property type="protein sequence ID" value="QOS38953.1"/>
    <property type="molecule type" value="Genomic_DNA"/>
</dbReference>
<reference evidence="1 2" key="1">
    <citation type="submission" date="2018-08" db="EMBL/GenBank/DDBJ databases">
        <title>The first complete genome of Treponema rectale (CHPAT), a commensal spirochete of the bovine rectum.</title>
        <authorList>
            <person name="Staton G.J."/>
            <person name="Clegg S.R."/>
            <person name="Carter S.D."/>
            <person name="Radford A.D."/>
            <person name="Darby A."/>
            <person name="Hall N."/>
            <person name="Birtles R.J."/>
            <person name="Evans N.J."/>
        </authorList>
    </citation>
    <scope>NUCLEOTIDE SEQUENCE [LARGE SCALE GENOMIC DNA]</scope>
    <source>
        <strain evidence="1 2">CHPA</strain>
    </source>
</reference>
<dbReference type="KEGG" id="trc:DYE49_00170"/>
<dbReference type="SUPFAM" id="SSF56784">
    <property type="entry name" value="HAD-like"/>
    <property type="match status" value="1"/>
</dbReference>